<protein>
    <submittedName>
        <fullName evidence="1">GIY-YIG nuclease family protein</fullName>
    </submittedName>
</protein>
<dbReference type="AlphaFoldDB" id="A0A6L8VA76"/>
<evidence type="ECO:0000313" key="2">
    <source>
        <dbReference type="Proteomes" id="UP000481087"/>
    </source>
</evidence>
<gene>
    <name evidence="1" type="ORF">GQF01_34220</name>
</gene>
<keyword evidence="2" id="KW-1185">Reference proteome</keyword>
<organism evidence="1 2">
    <name type="scientific">Paenibacillus silvestris</name>
    <dbReference type="NCBI Taxonomy" id="2606219"/>
    <lineage>
        <taxon>Bacteria</taxon>
        <taxon>Bacillati</taxon>
        <taxon>Bacillota</taxon>
        <taxon>Bacilli</taxon>
        <taxon>Bacillales</taxon>
        <taxon>Paenibacillaceae</taxon>
        <taxon>Paenibacillus</taxon>
    </lineage>
</organism>
<dbReference type="RefSeq" id="WP_161411818.1">
    <property type="nucleotide sequence ID" value="NZ_WTUZ01000040.1"/>
</dbReference>
<evidence type="ECO:0000313" key="1">
    <source>
        <dbReference type="EMBL" id="MZQ87183.1"/>
    </source>
</evidence>
<name>A0A6L8VA76_9BACL</name>
<proteinExistence type="predicted"/>
<dbReference type="Gene3D" id="3.40.1440.10">
    <property type="entry name" value="GIY-YIG endonuclease"/>
    <property type="match status" value="1"/>
</dbReference>
<sequence>MTKRESNERRQELQQMYKETKKESGVFQIRNTVNDKRLISSTKNLRSLNGKRMQLDMGKHMNSALQLDLNEFGSSVFEIEVLEVLEIKETGYFDEADALKKLEDKWLEQLQPYDDRGYNKRKPV</sequence>
<dbReference type="CDD" id="cd10451">
    <property type="entry name" value="GIY-YIG_LuxR_like"/>
    <property type="match status" value="1"/>
</dbReference>
<dbReference type="InterPro" id="IPR035901">
    <property type="entry name" value="GIY-YIG_endonuc_sf"/>
</dbReference>
<dbReference type="EMBL" id="WTUZ01000040">
    <property type="protein sequence ID" value="MZQ87183.1"/>
    <property type="molecule type" value="Genomic_DNA"/>
</dbReference>
<reference evidence="1 2" key="1">
    <citation type="submission" date="2019-12" db="EMBL/GenBank/DDBJ databases">
        <title>Paenibacillus sp. nov. sp. isolated from soil.</title>
        <authorList>
            <person name="Kim J."/>
            <person name="Jeong S.E."/>
            <person name="Jung H.S."/>
            <person name="Jeon C.O."/>
        </authorList>
    </citation>
    <scope>NUCLEOTIDE SEQUENCE [LARGE SCALE GENOMIC DNA]</scope>
    <source>
        <strain evidence="1 2">5J-6</strain>
    </source>
</reference>
<comment type="caution">
    <text evidence="1">The sequence shown here is derived from an EMBL/GenBank/DDBJ whole genome shotgun (WGS) entry which is preliminary data.</text>
</comment>
<accession>A0A6L8VA76</accession>
<dbReference type="Proteomes" id="UP000481087">
    <property type="component" value="Unassembled WGS sequence"/>
</dbReference>